<keyword evidence="1" id="KW-0732">Signal</keyword>
<dbReference type="PROSITE" id="PS51257">
    <property type="entry name" value="PROKAR_LIPOPROTEIN"/>
    <property type="match status" value="1"/>
</dbReference>
<dbReference type="PANTHER" id="PTHR42941:SF1">
    <property type="entry name" value="SLL1037 PROTEIN"/>
    <property type="match status" value="1"/>
</dbReference>
<dbReference type="EMBL" id="CP054705">
    <property type="protein sequence ID" value="QQK74739.1"/>
    <property type="molecule type" value="Genomic_DNA"/>
</dbReference>
<dbReference type="KEGG" id="scia:HUG15_03365"/>
<dbReference type="AlphaFoldDB" id="A0A7T6Z0N5"/>
<dbReference type="Proteomes" id="UP000595823">
    <property type="component" value="Chromosome"/>
</dbReference>
<feature type="chain" id="PRO_5039413719" evidence="1">
    <location>
        <begin position="20"/>
        <end position="337"/>
    </location>
</feature>
<gene>
    <name evidence="2" type="ORF">HUG15_03365</name>
</gene>
<dbReference type="SUPFAM" id="SSF53850">
    <property type="entry name" value="Periplasmic binding protein-like II"/>
    <property type="match status" value="1"/>
</dbReference>
<dbReference type="PANTHER" id="PTHR42941">
    <property type="entry name" value="SLL1037 PROTEIN"/>
    <property type="match status" value="1"/>
</dbReference>
<dbReference type="Pfam" id="PF16868">
    <property type="entry name" value="NMT1_3"/>
    <property type="match status" value="1"/>
</dbReference>
<proteinExistence type="predicted"/>
<reference evidence="2 3" key="1">
    <citation type="submission" date="2020-06" db="EMBL/GenBank/DDBJ databases">
        <title>Genomic analysis of Salicibibacter sp. NKC5-3.</title>
        <authorList>
            <person name="Oh Y.J."/>
        </authorList>
    </citation>
    <scope>NUCLEOTIDE SEQUENCE [LARGE SCALE GENOMIC DNA]</scope>
    <source>
        <strain evidence="2 3">NKC5-3</strain>
    </source>
</reference>
<name>A0A7T6Z0N5_9BACI</name>
<accession>A0A7T6Z0N5</accession>
<organism evidence="2 3">
    <name type="scientific">Salicibibacter cibarius</name>
    <dbReference type="NCBI Taxonomy" id="2743000"/>
    <lineage>
        <taxon>Bacteria</taxon>
        <taxon>Bacillati</taxon>
        <taxon>Bacillota</taxon>
        <taxon>Bacilli</taxon>
        <taxon>Bacillales</taxon>
        <taxon>Bacillaceae</taxon>
        <taxon>Salicibibacter</taxon>
    </lineage>
</organism>
<dbReference type="NCBIfam" id="TIGR02122">
    <property type="entry name" value="TRAP_TAXI"/>
    <property type="match status" value="1"/>
</dbReference>
<protein>
    <submittedName>
        <fullName evidence="2">TAXI family TRAP transporter solute-binding subunit</fullName>
    </submittedName>
</protein>
<dbReference type="RefSeq" id="WP_200127020.1">
    <property type="nucleotide sequence ID" value="NZ_CP054705.1"/>
</dbReference>
<evidence type="ECO:0000313" key="2">
    <source>
        <dbReference type="EMBL" id="QQK74739.1"/>
    </source>
</evidence>
<dbReference type="InterPro" id="IPR011852">
    <property type="entry name" value="TRAP_TAXI"/>
</dbReference>
<sequence>MKHFIIFIFIFFGSLLFTACESQEQSTEAESGESANESFQTTIAGGTAGGAWTVFTEGIAETIRSENEGSVITTEPGDIIENPLAVGIDRIPYALTYSVTADAALHGEEPYDQSYEDIRAISVVIPTQLYQFVIRANADFDSIDEIVEEQAPVRIAINDFGSPGDIATRTIFNEYGVTYDDIRSWGGSIDQLTTAQSFEYMADGRVDIAADIVPVPDSGIVEATATMDIDMLPIRQDVIDSVSEDLDVFFETLPEDTYDFLDEDIDSFNSPGLLITNKQVSEEEVYQVTKSIYENLDYLSNVHEDLASLDDENITEVGEVPLHPGAEKFYEEEGLIN</sequence>
<feature type="signal peptide" evidence="1">
    <location>
        <begin position="1"/>
        <end position="19"/>
    </location>
</feature>
<dbReference type="Gene3D" id="3.40.190.10">
    <property type="entry name" value="Periplasmic binding protein-like II"/>
    <property type="match status" value="2"/>
</dbReference>
<keyword evidence="3" id="KW-1185">Reference proteome</keyword>
<evidence type="ECO:0000313" key="3">
    <source>
        <dbReference type="Proteomes" id="UP000595823"/>
    </source>
</evidence>
<evidence type="ECO:0000256" key="1">
    <source>
        <dbReference type="SAM" id="SignalP"/>
    </source>
</evidence>